<accession>A0A1H6V747</accession>
<keyword evidence="1" id="KW-0472">Membrane</keyword>
<keyword evidence="1" id="KW-0812">Transmembrane</keyword>
<dbReference type="Proteomes" id="UP000198564">
    <property type="component" value="Unassembled WGS sequence"/>
</dbReference>
<evidence type="ECO:0000313" key="2">
    <source>
        <dbReference type="EMBL" id="SEI98744.1"/>
    </source>
</evidence>
<evidence type="ECO:0000313" key="3">
    <source>
        <dbReference type="Proteomes" id="UP000198564"/>
    </source>
</evidence>
<dbReference type="InterPro" id="IPR017259">
    <property type="entry name" value="UCP037672"/>
</dbReference>
<feature type="transmembrane region" description="Helical" evidence="1">
    <location>
        <begin position="48"/>
        <end position="67"/>
    </location>
</feature>
<dbReference type="OrthoDB" id="2082701at2"/>
<gene>
    <name evidence="2" type="ORF">SAMN04488113_1439</name>
</gene>
<keyword evidence="3" id="KW-1185">Reference proteome</keyword>
<feature type="transmembrane region" description="Helical" evidence="1">
    <location>
        <begin position="73"/>
        <end position="94"/>
    </location>
</feature>
<protein>
    <recommendedName>
        <fullName evidence="4">DUF3784 domain-containing protein</fullName>
    </recommendedName>
</protein>
<dbReference type="RefSeq" id="WP_091636310.1">
    <property type="nucleotide sequence ID" value="NZ_FNYW01000043.1"/>
</dbReference>
<sequence>MWTYIAMGGLFLLIGFAVHVLGWNGLISGYASMSEEQKAKVDIRAQRRILGIYGYVSGGFFLILAALEYFGIIFSPILALAIFLVWTGFILYYAQKQAVDQSMNKNDKT</sequence>
<evidence type="ECO:0008006" key="4">
    <source>
        <dbReference type="Google" id="ProtNLM"/>
    </source>
</evidence>
<dbReference type="AlphaFoldDB" id="A0A1H6V747"/>
<proteinExistence type="predicted"/>
<reference evidence="3" key="1">
    <citation type="submission" date="2016-10" db="EMBL/GenBank/DDBJ databases">
        <authorList>
            <person name="Varghese N."/>
            <person name="Submissions S."/>
        </authorList>
    </citation>
    <scope>NUCLEOTIDE SEQUENCE [LARGE SCALE GENOMIC DNA]</scope>
    <source>
        <strain evidence="3">DSM 25751</strain>
    </source>
</reference>
<evidence type="ECO:0000256" key="1">
    <source>
        <dbReference type="SAM" id="Phobius"/>
    </source>
</evidence>
<feature type="transmembrane region" description="Helical" evidence="1">
    <location>
        <begin position="6"/>
        <end position="27"/>
    </location>
</feature>
<dbReference type="STRING" id="1130080.SAMN04488113_1439"/>
<organism evidence="2 3">
    <name type="scientific">Alkalibacterium gilvum</name>
    <dbReference type="NCBI Taxonomy" id="1130080"/>
    <lineage>
        <taxon>Bacteria</taxon>
        <taxon>Bacillati</taxon>
        <taxon>Bacillota</taxon>
        <taxon>Bacilli</taxon>
        <taxon>Lactobacillales</taxon>
        <taxon>Carnobacteriaceae</taxon>
        <taxon>Alkalibacterium</taxon>
    </lineage>
</organism>
<dbReference type="EMBL" id="FNYW01000043">
    <property type="protein sequence ID" value="SEI98744.1"/>
    <property type="molecule type" value="Genomic_DNA"/>
</dbReference>
<keyword evidence="1" id="KW-1133">Transmembrane helix</keyword>
<dbReference type="Pfam" id="PF12650">
    <property type="entry name" value="DUF3784"/>
    <property type="match status" value="1"/>
</dbReference>
<name>A0A1H6V747_9LACT</name>